<dbReference type="PANTHER" id="PTHR36440">
    <property type="entry name" value="PUTATIVE (AFU_ORTHOLOGUE AFUA_8G07350)-RELATED"/>
    <property type="match status" value="1"/>
</dbReference>
<evidence type="ECO:0000313" key="2">
    <source>
        <dbReference type="EMBL" id="MBB6142453.1"/>
    </source>
</evidence>
<dbReference type="InterPro" id="IPR014710">
    <property type="entry name" value="RmlC-like_jellyroll"/>
</dbReference>
<dbReference type="Proteomes" id="UP000538666">
    <property type="component" value="Unassembled WGS sequence"/>
</dbReference>
<feature type="domain" description="Cupin type-2" evidence="1">
    <location>
        <begin position="22"/>
        <end position="87"/>
    </location>
</feature>
<evidence type="ECO:0000259" key="1">
    <source>
        <dbReference type="Pfam" id="PF07883"/>
    </source>
</evidence>
<dbReference type="SUPFAM" id="SSF51182">
    <property type="entry name" value="RmlC-like cupins"/>
    <property type="match status" value="1"/>
</dbReference>
<dbReference type="AlphaFoldDB" id="A0A841JMJ3"/>
<evidence type="ECO:0000313" key="3">
    <source>
        <dbReference type="Proteomes" id="UP000538666"/>
    </source>
</evidence>
<dbReference type="GO" id="GO:0051213">
    <property type="term" value="F:dioxygenase activity"/>
    <property type="evidence" value="ECO:0007669"/>
    <property type="project" value="UniProtKB-KW"/>
</dbReference>
<proteinExistence type="predicted"/>
<gene>
    <name evidence="2" type="ORF">HNQ77_000391</name>
</gene>
<dbReference type="RefSeq" id="WP_184084492.1">
    <property type="nucleotide sequence ID" value="NZ_JACHEK010000001.1"/>
</dbReference>
<dbReference type="Gene3D" id="2.60.120.10">
    <property type="entry name" value="Jelly Rolls"/>
    <property type="match status" value="1"/>
</dbReference>
<keyword evidence="3" id="KW-1185">Reference proteome</keyword>
<sequence length="131" mass="14152">MARFLIRVPAKETNGAYSVTEFLLNPGDSTFVHQQEKEDEYLLVLDGTAKILCGDKTFEAKAGTTVSLPRDVPHAWGNPTDAPLRVIITAVPGGCEEALQMIATNGDRVDLQEIGKKYAVKLVGPPMLGGR</sequence>
<dbReference type="InterPro" id="IPR013096">
    <property type="entry name" value="Cupin_2"/>
</dbReference>
<accession>A0A841JMJ3</accession>
<keyword evidence="2" id="KW-0223">Dioxygenase</keyword>
<dbReference type="InterPro" id="IPR053146">
    <property type="entry name" value="QDO-like"/>
</dbReference>
<dbReference type="CDD" id="cd02208">
    <property type="entry name" value="cupin_RmlC-like"/>
    <property type="match status" value="1"/>
</dbReference>
<dbReference type="Pfam" id="PF07883">
    <property type="entry name" value="Cupin_2"/>
    <property type="match status" value="1"/>
</dbReference>
<protein>
    <submittedName>
        <fullName evidence="2">Quercetin dioxygenase-like cupin family protein</fullName>
    </submittedName>
</protein>
<reference evidence="2 3" key="1">
    <citation type="submission" date="2020-08" db="EMBL/GenBank/DDBJ databases">
        <title>Genomic Encyclopedia of Type Strains, Phase IV (KMG-IV): sequencing the most valuable type-strain genomes for metagenomic binning, comparative biology and taxonomic classification.</title>
        <authorList>
            <person name="Goeker M."/>
        </authorList>
    </citation>
    <scope>NUCLEOTIDE SEQUENCE [LARGE SCALE GENOMIC DNA]</scope>
    <source>
        <strain evidence="2 3">DSM 103733</strain>
    </source>
</reference>
<dbReference type="PANTHER" id="PTHR36440:SF1">
    <property type="entry name" value="PUTATIVE (AFU_ORTHOLOGUE AFUA_8G07350)-RELATED"/>
    <property type="match status" value="1"/>
</dbReference>
<organism evidence="2 3">
    <name type="scientific">Silvibacterium bohemicum</name>
    <dbReference type="NCBI Taxonomy" id="1577686"/>
    <lineage>
        <taxon>Bacteria</taxon>
        <taxon>Pseudomonadati</taxon>
        <taxon>Acidobacteriota</taxon>
        <taxon>Terriglobia</taxon>
        <taxon>Terriglobales</taxon>
        <taxon>Acidobacteriaceae</taxon>
        <taxon>Silvibacterium</taxon>
    </lineage>
</organism>
<dbReference type="InterPro" id="IPR011051">
    <property type="entry name" value="RmlC_Cupin_sf"/>
</dbReference>
<dbReference type="EMBL" id="JACHEK010000001">
    <property type="protein sequence ID" value="MBB6142453.1"/>
    <property type="molecule type" value="Genomic_DNA"/>
</dbReference>
<name>A0A841JMJ3_9BACT</name>
<keyword evidence="2" id="KW-0560">Oxidoreductase</keyword>
<comment type="caution">
    <text evidence="2">The sequence shown here is derived from an EMBL/GenBank/DDBJ whole genome shotgun (WGS) entry which is preliminary data.</text>
</comment>